<dbReference type="EMBL" id="QGKV02000832">
    <property type="protein sequence ID" value="KAF3543137.1"/>
    <property type="molecule type" value="Genomic_DNA"/>
</dbReference>
<organism evidence="2 3">
    <name type="scientific">Brassica cretica</name>
    <name type="common">Mustard</name>
    <dbReference type="NCBI Taxonomy" id="69181"/>
    <lineage>
        <taxon>Eukaryota</taxon>
        <taxon>Viridiplantae</taxon>
        <taxon>Streptophyta</taxon>
        <taxon>Embryophyta</taxon>
        <taxon>Tracheophyta</taxon>
        <taxon>Spermatophyta</taxon>
        <taxon>Magnoliopsida</taxon>
        <taxon>eudicotyledons</taxon>
        <taxon>Gunneridae</taxon>
        <taxon>Pentapetalae</taxon>
        <taxon>rosids</taxon>
        <taxon>malvids</taxon>
        <taxon>Brassicales</taxon>
        <taxon>Brassicaceae</taxon>
        <taxon>Brassiceae</taxon>
        <taxon>Brassica</taxon>
    </lineage>
</organism>
<feature type="transmembrane region" description="Helical" evidence="1">
    <location>
        <begin position="268"/>
        <end position="294"/>
    </location>
</feature>
<evidence type="ECO:0000256" key="1">
    <source>
        <dbReference type="SAM" id="Phobius"/>
    </source>
</evidence>
<keyword evidence="1" id="KW-0812">Transmembrane</keyword>
<keyword evidence="1" id="KW-1133">Transmembrane helix</keyword>
<feature type="transmembrane region" description="Helical" evidence="1">
    <location>
        <begin position="29"/>
        <end position="50"/>
    </location>
</feature>
<comment type="caution">
    <text evidence="2">The sequence shown here is derived from an EMBL/GenBank/DDBJ whole genome shotgun (WGS) entry which is preliminary data.</text>
</comment>
<dbReference type="Proteomes" id="UP000266723">
    <property type="component" value="Unassembled WGS sequence"/>
</dbReference>
<protein>
    <submittedName>
        <fullName evidence="2">Uncharacterized protein</fullName>
    </submittedName>
</protein>
<evidence type="ECO:0000313" key="3">
    <source>
        <dbReference type="Proteomes" id="UP000266723"/>
    </source>
</evidence>
<name>A0ABQ7BW09_BRACR</name>
<keyword evidence="3" id="KW-1185">Reference proteome</keyword>
<evidence type="ECO:0000313" key="2">
    <source>
        <dbReference type="EMBL" id="KAF3543137.1"/>
    </source>
</evidence>
<keyword evidence="1" id="KW-0472">Membrane</keyword>
<sequence>MMDSLMKSYRIESGPSGLISLFCYLDVGASMWCVPLWLCVEGAVVGLIILRSKERWCDVAGLLALLEVDDVGQGRLYRHYCGSVLESKKSDKQYDSCALIGCNAGIDFSNHEDIYHGPSVDQWQVLFVGRDESRIVLSGEESSDASSRRYSCCLLYLVGCWIIDRGVVICGFASLGLWGHFRFAMCFLLGVTIHGGDGIAEFRSYLPTFGYVLAINQLREIDAIDGDRSMAFVMYYGLNGIFKTQDQMGLVSVGWWWLMSSVDKFLGYLWFSVVSDITLKMGGVLVLIGSLYGFEKMFKHRPNGGGSHNRCSWGPRIQMLAVIYLCYVYDCCHK</sequence>
<gene>
    <name evidence="2" type="ORF">DY000_02007801</name>
</gene>
<reference evidence="2 3" key="1">
    <citation type="journal article" date="2020" name="BMC Genomics">
        <title>Intraspecific diversification of the crop wild relative Brassica cretica Lam. using demographic model selection.</title>
        <authorList>
            <person name="Kioukis A."/>
            <person name="Michalopoulou V.A."/>
            <person name="Briers L."/>
            <person name="Pirintsos S."/>
            <person name="Studholme D.J."/>
            <person name="Pavlidis P."/>
            <person name="Sarris P.F."/>
        </authorList>
    </citation>
    <scope>NUCLEOTIDE SEQUENCE [LARGE SCALE GENOMIC DNA]</scope>
    <source>
        <strain evidence="3">cv. PFS-1207/04</strain>
    </source>
</reference>
<accession>A0ABQ7BW09</accession>
<feature type="transmembrane region" description="Helical" evidence="1">
    <location>
        <begin position="153"/>
        <end position="178"/>
    </location>
</feature>
<proteinExistence type="predicted"/>